<evidence type="ECO:0000256" key="4">
    <source>
        <dbReference type="ARBA" id="ARBA00022695"/>
    </source>
</evidence>
<keyword evidence="12" id="KW-1185">Reference proteome</keyword>
<dbReference type="InterPro" id="IPR052038">
    <property type="entry name" value="Type-VII_TA_antitoxin"/>
</dbReference>
<keyword evidence="3" id="KW-0808">Transferase</keyword>
<dbReference type="GO" id="GO:0046872">
    <property type="term" value="F:metal ion binding"/>
    <property type="evidence" value="ECO:0007669"/>
    <property type="project" value="UniProtKB-KW"/>
</dbReference>
<evidence type="ECO:0000313" key="12">
    <source>
        <dbReference type="Proteomes" id="UP000636505"/>
    </source>
</evidence>
<evidence type="ECO:0000259" key="10">
    <source>
        <dbReference type="Pfam" id="PF01909"/>
    </source>
</evidence>
<feature type="domain" description="Polymerase nucleotidyl transferase" evidence="10">
    <location>
        <begin position="26"/>
        <end position="107"/>
    </location>
</feature>
<proteinExistence type="inferred from homology"/>
<dbReference type="RefSeq" id="WP_193909819.1">
    <property type="nucleotide sequence ID" value="NZ_JADEXG010000048.1"/>
</dbReference>
<evidence type="ECO:0000313" key="11">
    <source>
        <dbReference type="EMBL" id="MBE9079160.1"/>
    </source>
</evidence>
<dbReference type="GO" id="GO:0016779">
    <property type="term" value="F:nucleotidyltransferase activity"/>
    <property type="evidence" value="ECO:0007669"/>
    <property type="project" value="UniProtKB-KW"/>
</dbReference>
<dbReference type="CDD" id="cd05403">
    <property type="entry name" value="NT_KNTase_like"/>
    <property type="match status" value="1"/>
</dbReference>
<keyword evidence="5" id="KW-0479">Metal-binding</keyword>
<dbReference type="InterPro" id="IPR002934">
    <property type="entry name" value="Polymerase_NTP_transf_dom"/>
</dbReference>
<comment type="caution">
    <text evidence="11">The sequence shown here is derived from an EMBL/GenBank/DDBJ whole genome shotgun (WGS) entry which is preliminary data.</text>
</comment>
<dbReference type="PANTHER" id="PTHR33571:SF12">
    <property type="entry name" value="BSL3053 PROTEIN"/>
    <property type="match status" value="1"/>
</dbReference>
<sequence>MTVQRQPGLQSILQTRLRVTQAEVVEFCQRWNIVELALFGSVLRDDFRADSDVDVLVTYGQGHHLRFQDWLTMKTELERRFGRSVDVVEKALLKNPYRRSEILRTHQVIYSKP</sequence>
<evidence type="ECO:0000256" key="3">
    <source>
        <dbReference type="ARBA" id="ARBA00022679"/>
    </source>
</evidence>
<comment type="similarity">
    <text evidence="9">Belongs to the MntA antitoxin family.</text>
</comment>
<name>A0A8J7DP60_9CYAN</name>
<dbReference type="SUPFAM" id="SSF81301">
    <property type="entry name" value="Nucleotidyltransferase"/>
    <property type="match status" value="1"/>
</dbReference>
<evidence type="ECO:0000256" key="7">
    <source>
        <dbReference type="ARBA" id="ARBA00022840"/>
    </source>
</evidence>
<evidence type="ECO:0000256" key="2">
    <source>
        <dbReference type="ARBA" id="ARBA00022649"/>
    </source>
</evidence>
<keyword evidence="2" id="KW-1277">Toxin-antitoxin system</keyword>
<comment type="cofactor">
    <cofactor evidence="1">
        <name>Mg(2+)</name>
        <dbReference type="ChEBI" id="CHEBI:18420"/>
    </cofactor>
</comment>
<organism evidence="11 12">
    <name type="scientific">Vasconcelosia minhoensis LEGE 07310</name>
    <dbReference type="NCBI Taxonomy" id="915328"/>
    <lineage>
        <taxon>Bacteria</taxon>
        <taxon>Bacillati</taxon>
        <taxon>Cyanobacteriota</taxon>
        <taxon>Cyanophyceae</taxon>
        <taxon>Nodosilineales</taxon>
        <taxon>Cymatolegaceae</taxon>
        <taxon>Vasconcelosia</taxon>
        <taxon>Vasconcelosia minhoensis</taxon>
    </lineage>
</organism>
<keyword evidence="8" id="KW-0460">Magnesium</keyword>
<protein>
    <submittedName>
        <fullName evidence="11">Nucleotidyltransferase domain-containing protein</fullName>
    </submittedName>
</protein>
<evidence type="ECO:0000256" key="5">
    <source>
        <dbReference type="ARBA" id="ARBA00022723"/>
    </source>
</evidence>
<dbReference type="EMBL" id="JADEXG010000048">
    <property type="protein sequence ID" value="MBE9079160.1"/>
    <property type="molecule type" value="Genomic_DNA"/>
</dbReference>
<gene>
    <name evidence="11" type="ORF">IQ241_17955</name>
</gene>
<dbReference type="Pfam" id="PF01909">
    <property type="entry name" value="NTP_transf_2"/>
    <property type="match status" value="1"/>
</dbReference>
<dbReference type="Gene3D" id="3.30.460.10">
    <property type="entry name" value="Beta Polymerase, domain 2"/>
    <property type="match status" value="1"/>
</dbReference>
<reference evidence="11" key="1">
    <citation type="submission" date="2020-10" db="EMBL/GenBank/DDBJ databases">
        <authorList>
            <person name="Castelo-Branco R."/>
            <person name="Eusebio N."/>
            <person name="Adriana R."/>
            <person name="Vieira A."/>
            <person name="Brugerolle De Fraissinette N."/>
            <person name="Rezende De Castro R."/>
            <person name="Schneider M.P."/>
            <person name="Vasconcelos V."/>
            <person name="Leao P.N."/>
        </authorList>
    </citation>
    <scope>NUCLEOTIDE SEQUENCE</scope>
    <source>
        <strain evidence="11">LEGE 07310</strain>
    </source>
</reference>
<dbReference type="GO" id="GO:0005524">
    <property type="term" value="F:ATP binding"/>
    <property type="evidence" value="ECO:0007669"/>
    <property type="project" value="UniProtKB-KW"/>
</dbReference>
<keyword evidence="4" id="KW-0548">Nucleotidyltransferase</keyword>
<dbReference type="AlphaFoldDB" id="A0A8J7DP60"/>
<accession>A0A8J7DP60</accession>
<dbReference type="InterPro" id="IPR043519">
    <property type="entry name" value="NT_sf"/>
</dbReference>
<evidence type="ECO:0000256" key="6">
    <source>
        <dbReference type="ARBA" id="ARBA00022741"/>
    </source>
</evidence>
<dbReference type="Proteomes" id="UP000636505">
    <property type="component" value="Unassembled WGS sequence"/>
</dbReference>
<dbReference type="PANTHER" id="PTHR33571">
    <property type="entry name" value="SSL8005 PROTEIN"/>
    <property type="match status" value="1"/>
</dbReference>
<evidence type="ECO:0000256" key="9">
    <source>
        <dbReference type="ARBA" id="ARBA00038276"/>
    </source>
</evidence>
<evidence type="ECO:0000256" key="1">
    <source>
        <dbReference type="ARBA" id="ARBA00001946"/>
    </source>
</evidence>
<keyword evidence="7" id="KW-0067">ATP-binding</keyword>
<keyword evidence="6" id="KW-0547">Nucleotide-binding</keyword>
<evidence type="ECO:0000256" key="8">
    <source>
        <dbReference type="ARBA" id="ARBA00022842"/>
    </source>
</evidence>